<keyword evidence="2" id="KW-1185">Reference proteome</keyword>
<sequence>MPSSTSSSAPLAHYSSTTAIVTWEQHDPALFEVGRASYVALSGNIAFYEDKRSRPASPVLTDGSVGSDCGRCKRRRKWYNQSARNEQSHSVGPCHTAYFRVDPVEHGQLSYHPLCRLGRLFASQHAPVGVSYCSGTPPHLRWLMSATPRGTNNRSDQVSNVFVGAHFQLQPQPHEKEVQLLSFAQPPVRTYTRPAHLTRRKKFPHEPDSHPQLRTKPRYLLCSTSSAVRALDKTPVMLPVTTKDAISAQIYSDLKPPPFESGRHVPIIAKDGIGATIRDTPAPSAGARRKWRARTMAEKEAKLVDRCATFYRNSEHILMDNHLVDVANTAINRPDMRGFARSFNNEVCIRAMEFEDGVSRSTRIRMCRLSLGPDDCDDSISDLLENLVEIGATRCIHALDAEEGRSMPTLTHIARGKDRKVEKMRRTGIVWCPTAPGR</sequence>
<proteinExistence type="predicted"/>
<reference evidence="1 3" key="1">
    <citation type="journal article" date="2020" name="Stud. Mycol.">
        <title>101 Dothideomycetes genomes: a test case for predicting lifestyles and emergence of pathogens.</title>
        <authorList>
            <person name="Haridas S."/>
            <person name="Albert R."/>
            <person name="Binder M."/>
            <person name="Bloem J."/>
            <person name="Labutti K."/>
            <person name="Salamov A."/>
            <person name="Andreopoulos B."/>
            <person name="Baker S."/>
            <person name="Barry K."/>
            <person name="Bills G."/>
            <person name="Bluhm B."/>
            <person name="Cannon C."/>
            <person name="Castanera R."/>
            <person name="Culley D."/>
            <person name="Daum C."/>
            <person name="Ezra D."/>
            <person name="Gonzalez J."/>
            <person name="Henrissat B."/>
            <person name="Kuo A."/>
            <person name="Liang C."/>
            <person name="Lipzen A."/>
            <person name="Lutzoni F."/>
            <person name="Magnuson J."/>
            <person name="Mondo S."/>
            <person name="Nolan M."/>
            <person name="Ohm R."/>
            <person name="Pangilinan J."/>
            <person name="Park H.-J."/>
            <person name="Ramirez L."/>
            <person name="Alfaro M."/>
            <person name="Sun H."/>
            <person name="Tritt A."/>
            <person name="Yoshinaga Y."/>
            <person name="Zwiers L.-H."/>
            <person name="Turgeon B."/>
            <person name="Goodwin S."/>
            <person name="Spatafora J."/>
            <person name="Crous P."/>
            <person name="Grigoriev I."/>
        </authorList>
    </citation>
    <scope>NUCLEOTIDE SEQUENCE</scope>
    <source>
        <strain evidence="1 3">CBS 304.34</strain>
    </source>
</reference>
<reference evidence="3" key="3">
    <citation type="submission" date="2025-04" db="UniProtKB">
        <authorList>
            <consortium name="RefSeq"/>
        </authorList>
    </citation>
    <scope>IDENTIFICATION</scope>
    <source>
        <strain evidence="3">CBS 304.34</strain>
    </source>
</reference>
<gene>
    <name evidence="1 3" type="ORF">BDZ99DRAFT_470897</name>
</gene>
<evidence type="ECO:0000313" key="1">
    <source>
        <dbReference type="EMBL" id="KAF2817965.1"/>
    </source>
</evidence>
<dbReference type="OrthoDB" id="428734at2759"/>
<dbReference type="RefSeq" id="XP_033584929.1">
    <property type="nucleotide sequence ID" value="XM_033721687.1"/>
</dbReference>
<reference evidence="3" key="2">
    <citation type="submission" date="2020-04" db="EMBL/GenBank/DDBJ databases">
        <authorList>
            <consortium name="NCBI Genome Project"/>
        </authorList>
    </citation>
    <scope>NUCLEOTIDE SEQUENCE</scope>
    <source>
        <strain evidence="3">CBS 304.34</strain>
    </source>
</reference>
<name>A0A6A6ZCC6_9PEZI</name>
<protein>
    <submittedName>
        <fullName evidence="1 3">Uncharacterized protein</fullName>
    </submittedName>
</protein>
<dbReference type="AlphaFoldDB" id="A0A6A6ZCC6"/>
<dbReference type="EMBL" id="MU003692">
    <property type="protein sequence ID" value="KAF2817965.1"/>
    <property type="molecule type" value="Genomic_DNA"/>
</dbReference>
<dbReference type="GeneID" id="54462580"/>
<accession>A0A6A6ZCC6</accession>
<evidence type="ECO:0000313" key="3">
    <source>
        <dbReference type="RefSeq" id="XP_033584929.1"/>
    </source>
</evidence>
<organism evidence="1">
    <name type="scientific">Mytilinidion resinicola</name>
    <dbReference type="NCBI Taxonomy" id="574789"/>
    <lineage>
        <taxon>Eukaryota</taxon>
        <taxon>Fungi</taxon>
        <taxon>Dikarya</taxon>
        <taxon>Ascomycota</taxon>
        <taxon>Pezizomycotina</taxon>
        <taxon>Dothideomycetes</taxon>
        <taxon>Pleosporomycetidae</taxon>
        <taxon>Mytilinidiales</taxon>
        <taxon>Mytilinidiaceae</taxon>
        <taxon>Mytilinidion</taxon>
    </lineage>
</organism>
<evidence type="ECO:0000313" key="2">
    <source>
        <dbReference type="Proteomes" id="UP000504636"/>
    </source>
</evidence>
<dbReference type="Proteomes" id="UP000504636">
    <property type="component" value="Unplaced"/>
</dbReference>